<name>A0A4Q9N2G2_9APHY</name>
<evidence type="ECO:0000313" key="6">
    <source>
        <dbReference type="EMBL" id="TBU63146.1"/>
    </source>
</evidence>
<dbReference type="EMBL" id="ML145090">
    <property type="protein sequence ID" value="TBU63146.1"/>
    <property type="molecule type" value="Genomic_DNA"/>
</dbReference>
<dbReference type="InterPro" id="IPR036910">
    <property type="entry name" value="HMG_box_dom_sf"/>
</dbReference>
<dbReference type="EMBL" id="ML143392">
    <property type="protein sequence ID" value="TBU33121.1"/>
    <property type="molecule type" value="Genomic_DNA"/>
</dbReference>
<sequence length="662" mass="73605">MPQIPLIRIPPSLANISPLLRSLRARHRRVVPTLATSLSARASPLAPSLIRPGPSRLYPRTTYASTSSMPASPFYHREHDRDAATITLAASDMSLRDHSPMFTFDDHVPQYDPMISDHDNMIFGLELDDPLYQESKSPFSMDSTHLMQYSSMSSIPFPGSPESTTSQLDAGMPTHTRRYDSTFSNSSGYFAPSSPEFNDSALYSNWIADPDAPHPSSVPIPIPAGHAQGPQSPMSSSFAAFSENSSIFPDVTPFSPTTAYAALQPLPLSPPEDTVMTEQLRADLSVGISPPANLYGAEPPAWASHLWDPSVQLPSPGAPVAVMPLSDDNFATQRPRMSLRRGTPVTQLFQSSSAPSPSHARPSLSLSRPYSTRRSESISEHDDRDATVRRKKRPMEDDEMDAQAQTREKRSESPPLKSVLRPPKLAPSAWQLYFTDWIQRHQASSHKKLNVAQAAKEAGQEYAKLSADQKEPYRRRSQALKEARERDLNAYMRTLTPDDIKRENAYRTAQRKAGKSRKGNIKDPNAPKKPLSAYFMFLQRIRSDPELVKEVFGDETETTKQSVLAAGKWRSMTDEERKPFLAQAEQEKLEYESARKMYEEGTTGYGNSINFSILPGGPINLMPIPRASQRLVKQEALSSESESDGFNTDDGADNTLTSPRRR</sequence>
<feature type="compositionally biased region" description="Basic and acidic residues" evidence="3">
    <location>
        <begin position="373"/>
        <end position="388"/>
    </location>
</feature>
<evidence type="ECO:0000256" key="3">
    <source>
        <dbReference type="SAM" id="MobiDB-lite"/>
    </source>
</evidence>
<dbReference type="InterPro" id="IPR009071">
    <property type="entry name" value="HMG_box_dom"/>
</dbReference>
<dbReference type="InterPro" id="IPR050342">
    <property type="entry name" value="HMGB"/>
</dbReference>
<feature type="region of interest" description="Disordered" evidence="3">
    <location>
        <begin position="502"/>
        <end position="527"/>
    </location>
</feature>
<evidence type="ECO:0000256" key="2">
    <source>
        <dbReference type="PROSITE-ProRule" id="PRU00267"/>
    </source>
</evidence>
<reference evidence="5 7" key="1">
    <citation type="submission" date="2019-01" db="EMBL/GenBank/DDBJ databases">
        <title>Draft genome sequences of three monokaryotic isolates of the white-rot basidiomycete fungus Dichomitus squalens.</title>
        <authorList>
            <consortium name="DOE Joint Genome Institute"/>
            <person name="Lopez S.C."/>
            <person name="Andreopoulos B."/>
            <person name="Pangilinan J."/>
            <person name="Lipzen A."/>
            <person name="Riley R."/>
            <person name="Ahrendt S."/>
            <person name="Ng V."/>
            <person name="Barry K."/>
            <person name="Daum C."/>
            <person name="Grigoriev I.V."/>
            <person name="Hilden K.S."/>
            <person name="Makela M.R."/>
            <person name="de Vries R.P."/>
        </authorList>
    </citation>
    <scope>NUCLEOTIDE SEQUENCE [LARGE SCALE GENOMIC DNA]</scope>
    <source>
        <strain evidence="6 7">CBS 464.89</strain>
        <strain evidence="5">OM18370.1</strain>
    </source>
</reference>
<evidence type="ECO:0000313" key="7">
    <source>
        <dbReference type="Proteomes" id="UP000292082"/>
    </source>
</evidence>
<dbReference type="Pfam" id="PF09011">
    <property type="entry name" value="HMG_box_2"/>
    <property type="match status" value="1"/>
</dbReference>
<evidence type="ECO:0000259" key="4">
    <source>
        <dbReference type="PROSITE" id="PS50118"/>
    </source>
</evidence>
<dbReference type="OrthoDB" id="5550281at2759"/>
<dbReference type="GO" id="GO:0005634">
    <property type="term" value="C:nucleus"/>
    <property type="evidence" value="ECO:0007669"/>
    <property type="project" value="UniProtKB-UniRule"/>
</dbReference>
<dbReference type="PANTHER" id="PTHR48112:SF22">
    <property type="entry name" value="MITOCHONDRIAL TRANSCRIPTION FACTOR A, ISOFORM B"/>
    <property type="match status" value="1"/>
</dbReference>
<dbReference type="OMA" id="LNAYMRT"/>
<dbReference type="Pfam" id="PF00505">
    <property type="entry name" value="HMG_box"/>
    <property type="match status" value="1"/>
</dbReference>
<dbReference type="Gene3D" id="1.10.30.10">
    <property type="entry name" value="High mobility group box domain"/>
    <property type="match status" value="2"/>
</dbReference>
<feature type="domain" description="HMG box" evidence="4">
    <location>
        <begin position="527"/>
        <end position="599"/>
    </location>
</feature>
<dbReference type="GO" id="GO:0003677">
    <property type="term" value="F:DNA binding"/>
    <property type="evidence" value="ECO:0007669"/>
    <property type="project" value="UniProtKB-UniRule"/>
</dbReference>
<feature type="compositionally biased region" description="Basic residues" evidence="3">
    <location>
        <begin position="509"/>
        <end position="519"/>
    </location>
</feature>
<keyword evidence="2" id="KW-0539">Nucleus</keyword>
<feature type="region of interest" description="Disordered" evidence="3">
    <location>
        <begin position="347"/>
        <end position="422"/>
    </location>
</feature>
<feature type="DNA-binding region" description="HMG box" evidence="2">
    <location>
        <begin position="423"/>
        <end position="492"/>
    </location>
</feature>
<feature type="DNA-binding region" description="HMG box" evidence="2">
    <location>
        <begin position="527"/>
        <end position="599"/>
    </location>
</feature>
<proteinExistence type="predicted"/>
<gene>
    <name evidence="6" type="ORF">BD310DRAFT_916862</name>
    <name evidence="5" type="ORF">BD311DRAFT_477291</name>
</gene>
<accession>A0A4Q9N2G2</accession>
<evidence type="ECO:0000256" key="1">
    <source>
        <dbReference type="ARBA" id="ARBA00023125"/>
    </source>
</evidence>
<evidence type="ECO:0000313" key="5">
    <source>
        <dbReference type="EMBL" id="TBU33121.1"/>
    </source>
</evidence>
<dbReference type="STRING" id="114155.A0A4Q9N2G2"/>
<feature type="region of interest" description="Disordered" evidence="3">
    <location>
        <begin position="630"/>
        <end position="662"/>
    </location>
</feature>
<dbReference type="CDD" id="cd00084">
    <property type="entry name" value="HMG-box_SF"/>
    <property type="match status" value="1"/>
</dbReference>
<feature type="compositionally biased region" description="Low complexity" evidence="3">
    <location>
        <begin position="351"/>
        <end position="369"/>
    </location>
</feature>
<keyword evidence="7" id="KW-1185">Reference proteome</keyword>
<feature type="domain" description="HMG box" evidence="4">
    <location>
        <begin position="423"/>
        <end position="492"/>
    </location>
</feature>
<organism evidence="5">
    <name type="scientific">Dichomitus squalens</name>
    <dbReference type="NCBI Taxonomy" id="114155"/>
    <lineage>
        <taxon>Eukaryota</taxon>
        <taxon>Fungi</taxon>
        <taxon>Dikarya</taxon>
        <taxon>Basidiomycota</taxon>
        <taxon>Agaricomycotina</taxon>
        <taxon>Agaricomycetes</taxon>
        <taxon>Polyporales</taxon>
        <taxon>Polyporaceae</taxon>
        <taxon>Dichomitus</taxon>
    </lineage>
</organism>
<dbReference type="Proteomes" id="UP000292957">
    <property type="component" value="Unassembled WGS sequence"/>
</dbReference>
<dbReference type="SMART" id="SM00398">
    <property type="entry name" value="HMG"/>
    <property type="match status" value="2"/>
</dbReference>
<dbReference type="SUPFAM" id="SSF47095">
    <property type="entry name" value="HMG-box"/>
    <property type="match status" value="2"/>
</dbReference>
<dbReference type="Proteomes" id="UP000292082">
    <property type="component" value="Unassembled WGS sequence"/>
</dbReference>
<keyword evidence="1 2" id="KW-0238">DNA-binding</keyword>
<dbReference type="PROSITE" id="PS50118">
    <property type="entry name" value="HMG_BOX_2"/>
    <property type="match status" value="2"/>
</dbReference>
<feature type="compositionally biased region" description="Polar residues" evidence="3">
    <location>
        <begin position="636"/>
        <end position="646"/>
    </location>
</feature>
<dbReference type="AlphaFoldDB" id="A0A4Q9N2G2"/>
<dbReference type="PANTHER" id="PTHR48112">
    <property type="entry name" value="HIGH MOBILITY GROUP PROTEIN DSP1"/>
    <property type="match status" value="1"/>
</dbReference>
<protein>
    <recommendedName>
        <fullName evidence="4">HMG box domain-containing protein</fullName>
    </recommendedName>
</protein>